<evidence type="ECO:0000313" key="3">
    <source>
        <dbReference type="Proteomes" id="UP000198919"/>
    </source>
</evidence>
<reference evidence="3" key="1">
    <citation type="submission" date="2016-10" db="EMBL/GenBank/DDBJ databases">
        <authorList>
            <person name="Varghese N."/>
            <person name="Submissions S."/>
        </authorList>
    </citation>
    <scope>NUCLEOTIDE SEQUENCE [LARGE SCALE GENOMIC DNA]</scope>
    <source>
        <strain evidence="3">DSM 17908</strain>
    </source>
</reference>
<dbReference type="Proteomes" id="UP000224607">
    <property type="component" value="Unassembled WGS sequence"/>
</dbReference>
<dbReference type="STRING" id="351675.SAMN05421680_1134"/>
<name>A0A1I3T9H6_9GAMM</name>
<reference evidence="2" key="2">
    <citation type="submission" date="2016-10" db="EMBL/GenBank/DDBJ databases">
        <authorList>
            <person name="de Groot N.N."/>
        </authorList>
    </citation>
    <scope>NUCLEOTIDE SEQUENCE [LARGE SCALE GENOMIC DNA]</scope>
    <source>
        <strain evidence="2">DSM 17908</strain>
    </source>
</reference>
<keyword evidence="4" id="KW-1185">Reference proteome</keyword>
<reference evidence="1 4" key="3">
    <citation type="journal article" date="2017" name="Nat. Microbiol.">
        <title>Natural product diversity associated with the nematode symbionts Photorhabdus and Xenorhabdus.</title>
        <authorList>
            <person name="Tobias N.J."/>
            <person name="Wolff H."/>
            <person name="Djahanschiri B."/>
            <person name="Grundmann F."/>
            <person name="Kronenwerth M."/>
            <person name="Shi Y.M."/>
            <person name="Simonyi S."/>
            <person name="Grun P."/>
            <person name="Shapiro-Ilan D."/>
            <person name="Pidot S.J."/>
            <person name="Stinear T.P."/>
            <person name="Ebersberger I."/>
            <person name="Bode H.B."/>
        </authorList>
    </citation>
    <scope>NUCLEOTIDE SEQUENCE [LARGE SCALE GENOMIC DNA]</scope>
    <source>
        <strain evidence="1 4">DSM 17908</strain>
    </source>
</reference>
<evidence type="ECO:0000313" key="2">
    <source>
        <dbReference type="EMBL" id="SFJ66147.1"/>
    </source>
</evidence>
<evidence type="ECO:0000313" key="1">
    <source>
        <dbReference type="EMBL" id="PHM39372.1"/>
    </source>
</evidence>
<sequence>MGDCSTLSPEACGKAKELSQRILDKGLPSVEDMRGKLASCQDDSCRKGIWTEYRRASDATINTLKQKELNGELSREELAFINNDLDRKLAVSGYRANDKLGRSEQSSWLNGGGEPLSGFFNTELRQKERENAGLSPTDAAQYVKEEQRNLMVLETAAGVIGAKASNKVQTNSSSKVSYSNTDVWKGSVVQSRVNVRTGDSSTGSGLDYAWKKHGGNWGANKSHFTVNKDELKVILQSDRVVTTPVHYSQTTGNYMRFVDMGRPIGIDAKSGGNPTSVMTVITDKKGNLVNTFPGRTSVN</sequence>
<dbReference type="EMBL" id="NITY01000011">
    <property type="protein sequence ID" value="PHM39372.1"/>
    <property type="molecule type" value="Genomic_DNA"/>
</dbReference>
<evidence type="ECO:0000313" key="4">
    <source>
        <dbReference type="Proteomes" id="UP000224607"/>
    </source>
</evidence>
<gene>
    <name evidence="2" type="ORF">SAMN05421680_1134</name>
    <name evidence="1" type="ORF">Xmau_02979</name>
</gene>
<organism evidence="2 3">
    <name type="scientific">Xenorhabdus mauleonii</name>
    <dbReference type="NCBI Taxonomy" id="351675"/>
    <lineage>
        <taxon>Bacteria</taxon>
        <taxon>Pseudomonadati</taxon>
        <taxon>Pseudomonadota</taxon>
        <taxon>Gammaproteobacteria</taxon>
        <taxon>Enterobacterales</taxon>
        <taxon>Morganellaceae</taxon>
        <taxon>Xenorhabdus</taxon>
    </lineage>
</organism>
<accession>A0A1I3T9H6</accession>
<dbReference type="Proteomes" id="UP000198919">
    <property type="component" value="Unassembled WGS sequence"/>
</dbReference>
<dbReference type="AlphaFoldDB" id="A0A1I3T9H6"/>
<proteinExistence type="predicted"/>
<protein>
    <submittedName>
        <fullName evidence="2">Filamentous hemagglutinin</fullName>
    </submittedName>
</protein>
<dbReference type="EMBL" id="FORG01000013">
    <property type="protein sequence ID" value="SFJ66147.1"/>
    <property type="molecule type" value="Genomic_DNA"/>
</dbReference>